<proteinExistence type="predicted"/>
<organism evidence="1 2">
    <name type="scientific">Jeongeupia chitinilytica</name>
    <dbReference type="NCBI Taxonomy" id="1041641"/>
    <lineage>
        <taxon>Bacteria</taxon>
        <taxon>Pseudomonadati</taxon>
        <taxon>Pseudomonadota</taxon>
        <taxon>Betaproteobacteria</taxon>
        <taxon>Neisseriales</taxon>
        <taxon>Chitinibacteraceae</taxon>
        <taxon>Jeongeupia</taxon>
    </lineage>
</organism>
<sequence length="204" mass="21993">MPPAGGLEDAMRIHGWYKRAAALGLLILLAGCASLKPQTDAGKLVPPPGQGYAVLAFTLNSLQPDTGDANLVFSGAGIGGNLYASENTDYIRAPGKVPDDKGRLTFAALPPGDYTITHVYGYWGMPDTLGQAGMRNVISLPRQDRFSIRAGEVVYLGDFHLNMNFQPDVVLSNQQARDFNHMQVMWGVSDFSNVQVQLLNPGSK</sequence>
<dbReference type="EMBL" id="BMYO01000002">
    <property type="protein sequence ID" value="GHD57948.1"/>
    <property type="molecule type" value="Genomic_DNA"/>
</dbReference>
<dbReference type="Proteomes" id="UP000604737">
    <property type="component" value="Unassembled WGS sequence"/>
</dbReference>
<reference evidence="2" key="1">
    <citation type="journal article" date="2019" name="Int. J. Syst. Evol. Microbiol.">
        <title>The Global Catalogue of Microorganisms (GCM) 10K type strain sequencing project: providing services to taxonomists for standard genome sequencing and annotation.</title>
        <authorList>
            <consortium name="The Broad Institute Genomics Platform"/>
            <consortium name="The Broad Institute Genome Sequencing Center for Infectious Disease"/>
            <person name="Wu L."/>
            <person name="Ma J."/>
        </authorList>
    </citation>
    <scope>NUCLEOTIDE SEQUENCE [LARGE SCALE GENOMIC DNA]</scope>
    <source>
        <strain evidence="2">KCTC 23701</strain>
    </source>
</reference>
<name>A0ABQ3GXR3_9NEIS</name>
<gene>
    <name evidence="1" type="ORF">GCM10007350_07010</name>
</gene>
<evidence type="ECO:0000313" key="1">
    <source>
        <dbReference type="EMBL" id="GHD57948.1"/>
    </source>
</evidence>
<accession>A0ABQ3GXR3</accession>
<evidence type="ECO:0000313" key="2">
    <source>
        <dbReference type="Proteomes" id="UP000604737"/>
    </source>
</evidence>
<protein>
    <recommendedName>
        <fullName evidence="3">Carboxypeptidase regulatory-like domain-containing protein</fullName>
    </recommendedName>
</protein>
<comment type="caution">
    <text evidence="1">The sequence shown here is derived from an EMBL/GenBank/DDBJ whole genome shotgun (WGS) entry which is preliminary data.</text>
</comment>
<keyword evidence="2" id="KW-1185">Reference proteome</keyword>
<evidence type="ECO:0008006" key="3">
    <source>
        <dbReference type="Google" id="ProtNLM"/>
    </source>
</evidence>